<name>A0A0M2V4Y3_9GAMM</name>
<dbReference type="PATRIC" id="fig|336831.14.peg.1465"/>
<organism evidence="1 2">
    <name type="scientific">Arsukibacterium ikkense</name>
    <dbReference type="NCBI Taxonomy" id="336831"/>
    <lineage>
        <taxon>Bacteria</taxon>
        <taxon>Pseudomonadati</taxon>
        <taxon>Pseudomonadota</taxon>
        <taxon>Gammaproteobacteria</taxon>
        <taxon>Chromatiales</taxon>
        <taxon>Chromatiaceae</taxon>
        <taxon>Arsukibacterium</taxon>
    </lineage>
</organism>
<reference evidence="1 2" key="1">
    <citation type="submission" date="2015-03" db="EMBL/GenBank/DDBJ databases">
        <title>Draft genome sequences of two protease-producing strains of Arsukibacterium isolated from two cold and alkaline environments.</title>
        <authorList>
            <person name="Lylloff J.E."/>
            <person name="Skov L.B."/>
            <person name="Jepsen M."/>
            <person name="Hallin P.F."/>
            <person name="Sorensen S.J."/>
            <person name="Stougaard P."/>
            <person name="Glaring M.A."/>
        </authorList>
    </citation>
    <scope>NUCLEOTIDE SEQUENCE [LARGE SCALE GENOMIC DNA]</scope>
    <source>
        <strain evidence="1 2">GCM72</strain>
    </source>
</reference>
<protein>
    <recommendedName>
        <fullName evidence="3">Motility protein</fullName>
    </recommendedName>
</protein>
<proteinExistence type="predicted"/>
<evidence type="ECO:0000313" key="1">
    <source>
        <dbReference type="EMBL" id="KKO44695.1"/>
    </source>
</evidence>
<evidence type="ECO:0008006" key="3">
    <source>
        <dbReference type="Google" id="ProtNLM"/>
    </source>
</evidence>
<comment type="caution">
    <text evidence="1">The sequence shown here is derived from an EMBL/GenBank/DDBJ whole genome shotgun (WGS) entry which is preliminary data.</text>
</comment>
<evidence type="ECO:0000313" key="2">
    <source>
        <dbReference type="Proteomes" id="UP000034228"/>
    </source>
</evidence>
<dbReference type="EMBL" id="LAHO01000014">
    <property type="protein sequence ID" value="KKO44695.1"/>
    <property type="molecule type" value="Genomic_DNA"/>
</dbReference>
<gene>
    <name evidence="1" type="ORF">WG68_14195</name>
</gene>
<dbReference type="Proteomes" id="UP000034228">
    <property type="component" value="Unassembled WGS sequence"/>
</dbReference>
<dbReference type="OrthoDB" id="6269414at2"/>
<keyword evidence="2" id="KW-1185">Reference proteome</keyword>
<sequence length="64" mass="6669">MSQSVGALATAQSFEILGAVMAKKQQNQQAQMTTMLVQSAMQTVEQTSAASPVGNIGQNINISV</sequence>
<accession>A0A0M2V4Y3</accession>
<dbReference type="STRING" id="336831.WG68_14195"/>
<dbReference type="RefSeq" id="WP_046558367.1">
    <property type="nucleotide sequence ID" value="NZ_LAHO01000014.1"/>
</dbReference>
<dbReference type="AlphaFoldDB" id="A0A0M2V4Y3"/>